<evidence type="ECO:0000313" key="2">
    <source>
        <dbReference type="Proteomes" id="UP000249890"/>
    </source>
</evidence>
<dbReference type="Proteomes" id="UP000249890">
    <property type="component" value="Chromosome"/>
</dbReference>
<proteinExistence type="predicted"/>
<dbReference type="AlphaFoldDB" id="A0A2Z2KQ42"/>
<organism evidence="1 2">
    <name type="scientific">Paenibacillus donghaensis</name>
    <dbReference type="NCBI Taxonomy" id="414771"/>
    <lineage>
        <taxon>Bacteria</taxon>
        <taxon>Bacillati</taxon>
        <taxon>Bacillota</taxon>
        <taxon>Bacilli</taxon>
        <taxon>Bacillales</taxon>
        <taxon>Paenibacillaceae</taxon>
        <taxon>Paenibacillus</taxon>
    </lineage>
</organism>
<gene>
    <name evidence="1" type="ORF">B9T62_09215</name>
</gene>
<protein>
    <submittedName>
        <fullName evidence="1">Uncharacterized protein</fullName>
    </submittedName>
</protein>
<sequence length="134" mass="14911">MRSLAVIAGDYLFLGGLTLDKQIDETLNIGSEVKLAAATKEHSELLKNVKIGTIGSISQVRKIMKDAPYKFSESIGREKWTGTESGSELDWPAVEAAYREAFNLVLEGGLTDEEYQRVDEDGIEELEKLITRFL</sequence>
<dbReference type="KEGG" id="pdh:B9T62_09215"/>
<accession>A0A2Z2KQ42</accession>
<evidence type="ECO:0000313" key="1">
    <source>
        <dbReference type="EMBL" id="ASA20948.1"/>
    </source>
</evidence>
<reference evidence="1 2" key="1">
    <citation type="submission" date="2017-06" db="EMBL/GenBank/DDBJ databases">
        <title>Complete genome sequence of Paenibacillus donghaensis KCTC 13049T isolated from East Sea sediment, South Korea.</title>
        <authorList>
            <person name="Jung B.K."/>
            <person name="Hong S.-J."/>
            <person name="Shin J.-H."/>
        </authorList>
    </citation>
    <scope>NUCLEOTIDE SEQUENCE [LARGE SCALE GENOMIC DNA]</scope>
    <source>
        <strain evidence="1 2">KCTC 13049</strain>
    </source>
</reference>
<dbReference type="EMBL" id="CP021780">
    <property type="protein sequence ID" value="ASA20948.1"/>
    <property type="molecule type" value="Genomic_DNA"/>
</dbReference>
<name>A0A2Z2KQ42_9BACL</name>
<dbReference type="OrthoDB" id="2662895at2"/>
<keyword evidence="2" id="KW-1185">Reference proteome</keyword>